<dbReference type="Pfam" id="PF01042">
    <property type="entry name" value="Ribonuc_L-PSP"/>
    <property type="match status" value="1"/>
</dbReference>
<evidence type="ECO:0000256" key="1">
    <source>
        <dbReference type="ARBA" id="ARBA00010552"/>
    </source>
</evidence>
<organism evidence="2 3">
    <name type="scientific">Allokutzneria multivorans</name>
    <dbReference type="NCBI Taxonomy" id="1142134"/>
    <lineage>
        <taxon>Bacteria</taxon>
        <taxon>Bacillati</taxon>
        <taxon>Actinomycetota</taxon>
        <taxon>Actinomycetes</taxon>
        <taxon>Pseudonocardiales</taxon>
        <taxon>Pseudonocardiaceae</taxon>
        <taxon>Allokutzneria</taxon>
    </lineage>
</organism>
<dbReference type="Proteomes" id="UP001501747">
    <property type="component" value="Unassembled WGS sequence"/>
</dbReference>
<comment type="similarity">
    <text evidence="1">Belongs to the RutC family.</text>
</comment>
<protein>
    <submittedName>
        <fullName evidence="2">RidA family protein</fullName>
    </submittedName>
</protein>
<accession>A0ABP7R203</accession>
<dbReference type="InterPro" id="IPR035959">
    <property type="entry name" value="RutC-like_sf"/>
</dbReference>
<proteinExistence type="inferred from homology"/>
<dbReference type="Gene3D" id="3.30.1330.40">
    <property type="entry name" value="RutC-like"/>
    <property type="match status" value="1"/>
</dbReference>
<name>A0ABP7R203_9PSEU</name>
<reference evidence="3" key="1">
    <citation type="journal article" date="2019" name="Int. J. Syst. Evol. Microbiol.">
        <title>The Global Catalogue of Microorganisms (GCM) 10K type strain sequencing project: providing services to taxonomists for standard genome sequencing and annotation.</title>
        <authorList>
            <consortium name="The Broad Institute Genomics Platform"/>
            <consortium name="The Broad Institute Genome Sequencing Center for Infectious Disease"/>
            <person name="Wu L."/>
            <person name="Ma J."/>
        </authorList>
    </citation>
    <scope>NUCLEOTIDE SEQUENCE [LARGE SCALE GENOMIC DNA]</scope>
    <source>
        <strain evidence="3">JCM 17342</strain>
    </source>
</reference>
<sequence length="129" mass="13954">MEHFVAPERAGDAAALRYSHGVRVNGLVLFSGVTGTRPDGSVAADPRAQFEDAFVHLGFSLREAGLGFEDVAEITTYHVGAREHLDCFLAVKDRFLREPYPAWTAIGVSELLTEGALVEIRAVARDPSA</sequence>
<dbReference type="EMBL" id="BAABAL010000004">
    <property type="protein sequence ID" value="GAA3990532.1"/>
    <property type="molecule type" value="Genomic_DNA"/>
</dbReference>
<keyword evidence="3" id="KW-1185">Reference proteome</keyword>
<comment type="caution">
    <text evidence="2">The sequence shown here is derived from an EMBL/GenBank/DDBJ whole genome shotgun (WGS) entry which is preliminary data.</text>
</comment>
<gene>
    <name evidence="2" type="ORF">GCM10022247_06630</name>
</gene>
<dbReference type="PANTHER" id="PTHR11803:SF58">
    <property type="entry name" value="PROTEIN HMF1-RELATED"/>
    <property type="match status" value="1"/>
</dbReference>
<dbReference type="SUPFAM" id="SSF55298">
    <property type="entry name" value="YjgF-like"/>
    <property type="match status" value="1"/>
</dbReference>
<evidence type="ECO:0000313" key="2">
    <source>
        <dbReference type="EMBL" id="GAA3990532.1"/>
    </source>
</evidence>
<dbReference type="CDD" id="cd02198">
    <property type="entry name" value="YjgH_like"/>
    <property type="match status" value="1"/>
</dbReference>
<evidence type="ECO:0000313" key="3">
    <source>
        <dbReference type="Proteomes" id="UP001501747"/>
    </source>
</evidence>
<dbReference type="InterPro" id="IPR038743">
    <property type="entry name" value="YjgH-like"/>
</dbReference>
<dbReference type="InterPro" id="IPR006175">
    <property type="entry name" value="YjgF/YER057c/UK114"/>
</dbReference>
<dbReference type="PANTHER" id="PTHR11803">
    <property type="entry name" value="2-IMINOBUTANOATE/2-IMINOPROPANOATE DEAMINASE RIDA"/>
    <property type="match status" value="1"/>
</dbReference>
<dbReference type="RefSeq" id="WP_344870983.1">
    <property type="nucleotide sequence ID" value="NZ_BAABAL010000004.1"/>
</dbReference>